<reference evidence="1 2" key="1">
    <citation type="submission" date="2011-09" db="EMBL/GenBank/DDBJ databases">
        <authorList>
            <person name="Weinstock G."/>
            <person name="Sodergren E."/>
            <person name="Clifton S."/>
            <person name="Fulton L."/>
            <person name="Fulton B."/>
            <person name="Courtney L."/>
            <person name="Fronick C."/>
            <person name="Harrison M."/>
            <person name="Strong C."/>
            <person name="Farmer C."/>
            <person name="Delahaunty K."/>
            <person name="Markovic C."/>
            <person name="Hall O."/>
            <person name="Minx P."/>
            <person name="Tomlinson C."/>
            <person name="Mitreva M."/>
            <person name="Hou S."/>
            <person name="Chen J."/>
            <person name="Wollam A."/>
            <person name="Pepin K.H."/>
            <person name="Johnson M."/>
            <person name="Bhonagiri V."/>
            <person name="Zhang X."/>
            <person name="Suruliraj S."/>
            <person name="Warren W."/>
            <person name="Chinwalla A."/>
            <person name="Mardis E.R."/>
            <person name="Wilson R.K."/>
        </authorList>
    </citation>
    <scope>NUCLEOTIDE SEQUENCE [LARGE SCALE GENOMIC DNA]</scope>
    <source>
        <strain evidence="1 2">F0439</strain>
    </source>
</reference>
<keyword evidence="2" id="KW-1185">Reference proteome</keyword>
<evidence type="ECO:0000313" key="1">
    <source>
        <dbReference type="EMBL" id="EHL99836.1"/>
    </source>
</evidence>
<organism evidence="1 2">
    <name type="scientific">Lentilactobacillus parafarraginis F0439</name>
    <dbReference type="NCBI Taxonomy" id="797515"/>
    <lineage>
        <taxon>Bacteria</taxon>
        <taxon>Bacillati</taxon>
        <taxon>Bacillota</taxon>
        <taxon>Bacilli</taxon>
        <taxon>Lactobacillales</taxon>
        <taxon>Lactobacillaceae</taxon>
        <taxon>Lentilactobacillus</taxon>
    </lineage>
</organism>
<accession>G9ZM71</accession>
<dbReference type="EMBL" id="AGEY01000034">
    <property type="protein sequence ID" value="EHL99836.1"/>
    <property type="molecule type" value="Genomic_DNA"/>
</dbReference>
<dbReference type="AlphaFoldDB" id="G9ZM71"/>
<evidence type="ECO:0000313" key="2">
    <source>
        <dbReference type="Proteomes" id="UP000004625"/>
    </source>
</evidence>
<dbReference type="RefSeq" id="WP_008211490.1">
    <property type="nucleotide sequence ID" value="NZ_JH414931.1"/>
</dbReference>
<dbReference type="Proteomes" id="UP000004625">
    <property type="component" value="Unassembled WGS sequence"/>
</dbReference>
<sequence length="130" mass="14890">MEKEYYVFYNENSHAYIKQMDRRLVSGDIDYSETEDIDKAFPVLVDANQAKEIAKKVATELNISEKLIVVKKASEKSVTHIKEEKLLSDLHEAIINCLMQGGLTKRTTNVVINDFSNYAGIELEQSDDWD</sequence>
<proteinExistence type="predicted"/>
<dbReference type="STRING" id="797515.HMPREF9103_00819"/>
<dbReference type="PATRIC" id="fig|797515.3.peg.762"/>
<name>G9ZM71_9LACO</name>
<dbReference type="HOGENOM" id="CLU_1935369_0_0_9"/>
<gene>
    <name evidence="1" type="ORF">HMPREF9103_00819</name>
</gene>
<comment type="caution">
    <text evidence="1">The sequence shown here is derived from an EMBL/GenBank/DDBJ whole genome shotgun (WGS) entry which is preliminary data.</text>
</comment>
<protein>
    <submittedName>
        <fullName evidence="1">Uncharacterized protein</fullName>
    </submittedName>
</protein>